<dbReference type="InterPro" id="IPR011989">
    <property type="entry name" value="ARM-like"/>
</dbReference>
<keyword evidence="2" id="KW-0539">Nucleus</keyword>
<dbReference type="PANTHER" id="PTHR23424">
    <property type="entry name" value="SERUM AMYLOID A"/>
    <property type="match status" value="1"/>
</dbReference>
<dbReference type="InterPro" id="IPR052464">
    <property type="entry name" value="Synovial_Prolif_Regulator"/>
</dbReference>
<dbReference type="GO" id="GO:0005634">
    <property type="term" value="C:nucleus"/>
    <property type="evidence" value="ECO:0007669"/>
    <property type="project" value="UniProtKB-SubCell"/>
</dbReference>
<comment type="similarity">
    <text evidence="3">Belongs to the SAAL1 family.</text>
</comment>
<feature type="region of interest" description="Disordered" evidence="4">
    <location>
        <begin position="1"/>
        <end position="42"/>
    </location>
</feature>
<evidence type="ECO:0000256" key="1">
    <source>
        <dbReference type="ARBA" id="ARBA00004123"/>
    </source>
</evidence>
<dbReference type="Gene3D" id="1.25.10.10">
    <property type="entry name" value="Leucine-rich Repeat Variant"/>
    <property type="match status" value="1"/>
</dbReference>
<evidence type="ECO:0000256" key="4">
    <source>
        <dbReference type="SAM" id="MobiDB-lite"/>
    </source>
</evidence>
<evidence type="ECO:0000313" key="5">
    <source>
        <dbReference type="EMBL" id="CAD1841782.1"/>
    </source>
</evidence>
<feature type="region of interest" description="Disordered" evidence="4">
    <location>
        <begin position="66"/>
        <end position="94"/>
    </location>
</feature>
<sequence length="486" mass="53906">MAPSPSQEEAEREKEEEEAEEEEEEEEGEEAPSHLPFAPSSELFDISTTVDPSYIISRIRLLLPRDTKKQEESQESSAKLDLGEERNGGFDDGQSGLSETIDPWEECGCVLWDLAASKTQAEVMVNNLVLEVLLANLHVSKSFRVKEICLGIIGNLACHEVVTNAIISQNGLIETVVEQLFLDDSSCLLETFSRLLAVALQGSAFASWAEALLPDQILLRILWIVGNTLNSTLFEKCIEFLLTVVDNEEVASMLLQPLMKLGLLDVVVSLLTCEIEKSGGDSKLERSDVLNQLLRLIEALSAVDICSQVMSSNEQLLNLVCGIVKLPDKFEAASSCISAVMILANLLPDGKHLILGLSKGTQCTFFTKVYLELIFRLILNLFFYVLLDFHFLQGLFDILLLVSDDSQARNALWCTLARLLIQIDDNNSSTDLHQFASIFLEKANLIEEDLESHSVDKLDEDVNSSAYAKLYGVTTSVSFPQIYRSS</sequence>
<protein>
    <recommendedName>
        <fullName evidence="6">Protein saal1</fullName>
    </recommendedName>
</protein>
<evidence type="ECO:0000256" key="2">
    <source>
        <dbReference type="ARBA" id="ARBA00023242"/>
    </source>
</evidence>
<evidence type="ECO:0008006" key="6">
    <source>
        <dbReference type="Google" id="ProtNLM"/>
    </source>
</evidence>
<comment type="subcellular location">
    <subcellularLocation>
        <location evidence="1">Nucleus</location>
    </subcellularLocation>
</comment>
<evidence type="ECO:0000256" key="3">
    <source>
        <dbReference type="ARBA" id="ARBA00038401"/>
    </source>
</evidence>
<gene>
    <name evidence="5" type="ORF">CB5_LOCUS24993</name>
</gene>
<organism evidence="5">
    <name type="scientific">Ananas comosus var. bracteatus</name>
    <name type="common">red pineapple</name>
    <dbReference type="NCBI Taxonomy" id="296719"/>
    <lineage>
        <taxon>Eukaryota</taxon>
        <taxon>Viridiplantae</taxon>
        <taxon>Streptophyta</taxon>
        <taxon>Embryophyta</taxon>
        <taxon>Tracheophyta</taxon>
        <taxon>Spermatophyta</taxon>
        <taxon>Magnoliopsida</taxon>
        <taxon>Liliopsida</taxon>
        <taxon>Poales</taxon>
        <taxon>Bromeliaceae</taxon>
        <taxon>Bromelioideae</taxon>
        <taxon>Ananas</taxon>
    </lineage>
</organism>
<dbReference type="EMBL" id="LR862135">
    <property type="protein sequence ID" value="CAD1841782.1"/>
    <property type="molecule type" value="Genomic_DNA"/>
</dbReference>
<accession>A0A6V7QF65</accession>
<name>A0A6V7QF65_ANACO</name>
<dbReference type="InterPro" id="IPR016024">
    <property type="entry name" value="ARM-type_fold"/>
</dbReference>
<reference evidence="5" key="1">
    <citation type="submission" date="2020-07" db="EMBL/GenBank/DDBJ databases">
        <authorList>
            <person name="Lin J."/>
        </authorList>
    </citation>
    <scope>NUCLEOTIDE SEQUENCE</scope>
</reference>
<dbReference type="AlphaFoldDB" id="A0A6V7QF65"/>
<proteinExistence type="inferred from homology"/>
<feature type="compositionally biased region" description="Acidic residues" evidence="4">
    <location>
        <begin position="8"/>
        <end position="30"/>
    </location>
</feature>
<dbReference type="PANTHER" id="PTHR23424:SF23">
    <property type="entry name" value="PROTEIN SAAL1"/>
    <property type="match status" value="1"/>
</dbReference>
<dbReference type="SUPFAM" id="SSF48371">
    <property type="entry name" value="ARM repeat"/>
    <property type="match status" value="1"/>
</dbReference>